<reference evidence="2" key="1">
    <citation type="journal article" date="2015" name="Nature">
        <title>Complex archaea that bridge the gap between prokaryotes and eukaryotes.</title>
        <authorList>
            <person name="Spang A."/>
            <person name="Saw J.H."/>
            <person name="Jorgensen S.L."/>
            <person name="Zaremba-Niedzwiedzka K."/>
            <person name="Martijn J."/>
            <person name="Lind A.E."/>
            <person name="van Eijk R."/>
            <person name="Schleper C."/>
            <person name="Guy L."/>
            <person name="Ettema T.J."/>
        </authorList>
    </citation>
    <scope>NUCLEOTIDE SEQUENCE</scope>
</reference>
<organism evidence="2">
    <name type="scientific">marine sediment metagenome</name>
    <dbReference type="NCBI Taxonomy" id="412755"/>
    <lineage>
        <taxon>unclassified sequences</taxon>
        <taxon>metagenomes</taxon>
        <taxon>ecological metagenomes</taxon>
    </lineage>
</organism>
<accession>A0A0F9KY91</accession>
<sequence>DTGFRIFNVLMKGGTLKDIDSEMSEDFHGSFEGYISQRGSQYKDAMFRDIDAKAKADNLPEKASDTLKWMLDKTGFAYVGVDTVSRAGLWPTTYMTIKNAAIKYINGDITYAKYLKITNIDTMMSNSQTRAARELLSAGDVRALANYVADTNTFDTFRAYGSTERAGVERTRHKRQLTGIYTYPRGTFDLFYNRGFRPMWEGIRENTPQGRARARRGAANVAKGVIGRKAASVVLTGMGFGSMYALTRSWYTPLAPGLAIPVEAFGRIGFVLAKYGNGDLPLDDTIEATAKILYEMTDQLVHVLPDISDKDDTGRPMRNERESRKEREERK</sequence>
<evidence type="ECO:0000256" key="1">
    <source>
        <dbReference type="SAM" id="MobiDB-lite"/>
    </source>
</evidence>
<gene>
    <name evidence="2" type="ORF">LCGC14_1270820</name>
</gene>
<evidence type="ECO:0000313" key="2">
    <source>
        <dbReference type="EMBL" id="KKM87259.1"/>
    </source>
</evidence>
<dbReference type="AlphaFoldDB" id="A0A0F9KY91"/>
<dbReference type="EMBL" id="LAZR01007129">
    <property type="protein sequence ID" value="KKM87259.1"/>
    <property type="molecule type" value="Genomic_DNA"/>
</dbReference>
<name>A0A0F9KY91_9ZZZZ</name>
<feature type="non-terminal residue" evidence="2">
    <location>
        <position position="1"/>
    </location>
</feature>
<feature type="region of interest" description="Disordered" evidence="1">
    <location>
        <begin position="305"/>
        <end position="331"/>
    </location>
</feature>
<protein>
    <submittedName>
        <fullName evidence="2">Uncharacterized protein</fullName>
    </submittedName>
</protein>
<proteinExistence type="predicted"/>
<comment type="caution">
    <text evidence="2">The sequence shown here is derived from an EMBL/GenBank/DDBJ whole genome shotgun (WGS) entry which is preliminary data.</text>
</comment>
<feature type="compositionally biased region" description="Basic and acidic residues" evidence="1">
    <location>
        <begin position="307"/>
        <end position="331"/>
    </location>
</feature>